<protein>
    <recommendedName>
        <fullName evidence="3">non-specific serine/threonine protein kinase</fullName>
        <ecNumber evidence="3">2.7.11.1</ecNumber>
    </recommendedName>
</protein>
<dbReference type="SMART" id="SM00369">
    <property type="entry name" value="LRR_TYP"/>
    <property type="match status" value="4"/>
</dbReference>
<name>A0A8T2QKX4_CERRI</name>
<comment type="caution">
    <text evidence="21">The sequence shown here is derived from an EMBL/GenBank/DDBJ whole genome shotgun (WGS) entry which is preliminary data.</text>
</comment>
<evidence type="ECO:0000256" key="19">
    <source>
        <dbReference type="SAM" id="SignalP"/>
    </source>
</evidence>
<sequence length="960" mass="105732">MLWENGYSRTTTMRQAKATLVLLVFMMLLHPSECVSDPIEVRALQGIRNRIGDDLGRLSDWEGEDPCGDHWTGVICTPINGTDHVTELRLLNMNFTGSLAPDLGNLTQLVIMDFMWNNITGSIPPAIGRLRNLVQLSLSGNKLTGVLDPSFGNLSSLDRFQIDENNISGPIPSSFQFLDNLLHFHMNNNSLNGSIPPELGRLPRLAHLMLDNNQLSGEIPGELSNISRLLILQLDNNQFSGPIPSSFRDFSRTNLTKLSLRNCGLNGTIPDLSGLSTLVYLDLSNNQLTGPIPSNLSQTVRTIDLSNNQLDGEIPASLYELRRMELLQLQNNSLDGVVRSDLLSHDSFTNEESVFIMDFRNNNFTDLTPGALLAVPNITLQLGGNPACSASQNLSAYCNVQNGYNLSTPLPLMPVPAGCSDATCDRSRNQELNYGLLEFGSCQCAYPINVGYRLKSPSFAIYQPYADALREYLASRLFINQYQVNVSDFSWIQGPRLYVNLKIFPPNGSAEFNSSEVSRLYSQFATFNISGNRTFGPHEILFIFLGFPYNVSRVETPAPVAGLKAGAIAGIVIGVAAFTAVTAISVLYFAVKRWGLFSSVLGRRQARRYKRIKVDGVQDFTFKEMMKATDSFNSTLQVGQGGYGKVYKGTMPDGRIVAIKRAEEESLQGGKEFLTELEALSRLHHRNLVSLIGFCDDEGEQMLIYEFMENGTLRDHLNATSKSPLGFARRIQIALGSAKGILYLHTEANPPLIHRDIKATNILLDEKLAPKVADFGLSKLAPAPELDGAAAGYVSTVVKGTPGYLDPEYFLTQKLTDRSDVYSFGVVLLELLTSRPPISDGKNLVREVHMADDAGMILSVVDSRMGPYPAQCLKPFVRLAFQCCMDDTDSRPSMAEVVRELEAIWRMLPQEYTSSADNSTASVDANSMPTKSFLPYNPYVSSDIDGSNLVSGTIPPIIPR</sequence>
<dbReference type="EMBL" id="CM035439">
    <property type="protein sequence ID" value="KAH7284579.1"/>
    <property type="molecule type" value="Genomic_DNA"/>
</dbReference>
<evidence type="ECO:0000313" key="22">
    <source>
        <dbReference type="Proteomes" id="UP000825935"/>
    </source>
</evidence>
<feature type="domain" description="Protein kinase" evidence="20">
    <location>
        <begin position="632"/>
        <end position="904"/>
    </location>
</feature>
<evidence type="ECO:0000256" key="18">
    <source>
        <dbReference type="SAM" id="Phobius"/>
    </source>
</evidence>
<keyword evidence="10 17" id="KW-0547">Nucleotide-binding</keyword>
<keyword evidence="14 18" id="KW-0472">Membrane</keyword>
<evidence type="ECO:0000256" key="7">
    <source>
        <dbReference type="ARBA" id="ARBA00022692"/>
    </source>
</evidence>
<evidence type="ECO:0000256" key="8">
    <source>
        <dbReference type="ARBA" id="ARBA00022729"/>
    </source>
</evidence>
<dbReference type="InterPro" id="IPR011009">
    <property type="entry name" value="Kinase-like_dom_sf"/>
</dbReference>
<keyword evidence="22" id="KW-1185">Reference proteome</keyword>
<keyword evidence="13 18" id="KW-1133">Transmembrane helix</keyword>
<dbReference type="PANTHER" id="PTHR45974">
    <property type="entry name" value="RECEPTOR-LIKE PROTEIN 55"/>
    <property type="match status" value="1"/>
</dbReference>
<dbReference type="SUPFAM" id="SSF52058">
    <property type="entry name" value="L domain-like"/>
    <property type="match status" value="1"/>
</dbReference>
<keyword evidence="7 18" id="KW-0812">Transmembrane</keyword>
<dbReference type="PROSITE" id="PS50011">
    <property type="entry name" value="PROTEIN_KINASE_DOM"/>
    <property type="match status" value="1"/>
</dbReference>
<evidence type="ECO:0000256" key="16">
    <source>
        <dbReference type="ARBA" id="ARBA00023180"/>
    </source>
</evidence>
<organism evidence="21 22">
    <name type="scientific">Ceratopteris richardii</name>
    <name type="common">Triangle waterfern</name>
    <dbReference type="NCBI Taxonomy" id="49495"/>
    <lineage>
        <taxon>Eukaryota</taxon>
        <taxon>Viridiplantae</taxon>
        <taxon>Streptophyta</taxon>
        <taxon>Embryophyta</taxon>
        <taxon>Tracheophyta</taxon>
        <taxon>Polypodiopsida</taxon>
        <taxon>Polypodiidae</taxon>
        <taxon>Polypodiales</taxon>
        <taxon>Pteridineae</taxon>
        <taxon>Pteridaceae</taxon>
        <taxon>Parkerioideae</taxon>
        <taxon>Ceratopteris</taxon>
    </lineage>
</organism>
<dbReference type="AlphaFoldDB" id="A0A8T2QKX4"/>
<dbReference type="OMA" id="RCEVVFC"/>
<dbReference type="Gene3D" id="3.80.10.10">
    <property type="entry name" value="Ribonuclease Inhibitor"/>
    <property type="match status" value="2"/>
</dbReference>
<dbReference type="Gene3D" id="3.30.200.20">
    <property type="entry name" value="Phosphorylase Kinase, domain 1"/>
    <property type="match status" value="1"/>
</dbReference>
<dbReference type="InterPro" id="IPR017441">
    <property type="entry name" value="Protein_kinase_ATP_BS"/>
</dbReference>
<evidence type="ECO:0000256" key="13">
    <source>
        <dbReference type="ARBA" id="ARBA00022989"/>
    </source>
</evidence>
<evidence type="ECO:0000256" key="15">
    <source>
        <dbReference type="ARBA" id="ARBA00023170"/>
    </source>
</evidence>
<dbReference type="FunFam" id="3.80.10.10:FF:000041">
    <property type="entry name" value="LRR receptor-like serine/threonine-protein kinase ERECTA"/>
    <property type="match status" value="1"/>
</dbReference>
<dbReference type="PROSITE" id="PS00107">
    <property type="entry name" value="PROTEIN_KINASE_ATP"/>
    <property type="match status" value="1"/>
</dbReference>
<dbReference type="Proteomes" id="UP000825935">
    <property type="component" value="Chromosome 34"/>
</dbReference>
<feature type="transmembrane region" description="Helical" evidence="18">
    <location>
        <begin position="567"/>
        <end position="591"/>
    </location>
</feature>
<accession>A0A8T2QKX4</accession>
<dbReference type="GO" id="GO:0016020">
    <property type="term" value="C:membrane"/>
    <property type="evidence" value="ECO:0007669"/>
    <property type="project" value="UniProtKB-SubCell"/>
</dbReference>
<comment type="subcellular location">
    <subcellularLocation>
        <location evidence="1">Membrane</location>
        <topology evidence="1">Single-pass type I membrane protein</topology>
    </subcellularLocation>
</comment>
<dbReference type="InterPro" id="IPR003591">
    <property type="entry name" value="Leu-rich_rpt_typical-subtyp"/>
</dbReference>
<evidence type="ECO:0000256" key="5">
    <source>
        <dbReference type="ARBA" id="ARBA00022614"/>
    </source>
</evidence>
<evidence type="ECO:0000313" key="21">
    <source>
        <dbReference type="EMBL" id="KAH7284579.1"/>
    </source>
</evidence>
<evidence type="ECO:0000256" key="1">
    <source>
        <dbReference type="ARBA" id="ARBA00004479"/>
    </source>
</evidence>
<feature type="binding site" evidence="17">
    <location>
        <position position="660"/>
    </location>
    <ligand>
        <name>ATP</name>
        <dbReference type="ChEBI" id="CHEBI:30616"/>
    </ligand>
</feature>
<feature type="chain" id="PRO_5035901749" description="non-specific serine/threonine protein kinase" evidence="19">
    <location>
        <begin position="35"/>
        <end position="960"/>
    </location>
</feature>
<dbReference type="InterPro" id="IPR013210">
    <property type="entry name" value="LRR_N_plant-typ"/>
</dbReference>
<dbReference type="InterPro" id="IPR032675">
    <property type="entry name" value="LRR_dom_sf"/>
</dbReference>
<keyword evidence="4" id="KW-0723">Serine/threonine-protein kinase</keyword>
<gene>
    <name evidence="21" type="ORF">KP509_34G060700</name>
</gene>
<dbReference type="FunFam" id="3.80.10.10:FF:000129">
    <property type="entry name" value="Leucine-rich repeat receptor-like kinase"/>
    <property type="match status" value="1"/>
</dbReference>
<dbReference type="EC" id="2.7.11.1" evidence="3"/>
<dbReference type="PROSITE" id="PS00108">
    <property type="entry name" value="PROTEIN_KINASE_ST"/>
    <property type="match status" value="1"/>
</dbReference>
<keyword evidence="12 17" id="KW-0067">ATP-binding</keyword>
<keyword evidence="6" id="KW-0808">Transferase</keyword>
<evidence type="ECO:0000256" key="12">
    <source>
        <dbReference type="ARBA" id="ARBA00022840"/>
    </source>
</evidence>
<dbReference type="SUPFAM" id="SSF56112">
    <property type="entry name" value="Protein kinase-like (PK-like)"/>
    <property type="match status" value="1"/>
</dbReference>
<evidence type="ECO:0000256" key="10">
    <source>
        <dbReference type="ARBA" id="ARBA00022741"/>
    </source>
</evidence>
<dbReference type="InterPro" id="IPR001611">
    <property type="entry name" value="Leu-rich_rpt"/>
</dbReference>
<keyword evidence="11" id="KW-0418">Kinase</keyword>
<dbReference type="PANTHER" id="PTHR45974:SF134">
    <property type="entry name" value="OS01G0960400 PROTEIN"/>
    <property type="match status" value="1"/>
</dbReference>
<keyword evidence="8 19" id="KW-0732">Signal</keyword>
<dbReference type="GO" id="GO:0005524">
    <property type="term" value="F:ATP binding"/>
    <property type="evidence" value="ECO:0007669"/>
    <property type="project" value="UniProtKB-UniRule"/>
</dbReference>
<comment type="similarity">
    <text evidence="2">Belongs to the protein kinase superfamily. Ser/Thr protein kinase family.</text>
</comment>
<dbReference type="GO" id="GO:0004674">
    <property type="term" value="F:protein serine/threonine kinase activity"/>
    <property type="evidence" value="ECO:0007669"/>
    <property type="project" value="UniProtKB-KW"/>
</dbReference>
<keyword evidence="9" id="KW-0677">Repeat</keyword>
<keyword evidence="5" id="KW-0433">Leucine-rich repeat</keyword>
<dbReference type="CDD" id="cd14066">
    <property type="entry name" value="STKc_IRAK"/>
    <property type="match status" value="1"/>
</dbReference>
<evidence type="ECO:0000256" key="11">
    <source>
        <dbReference type="ARBA" id="ARBA00022777"/>
    </source>
</evidence>
<dbReference type="SMART" id="SM00220">
    <property type="entry name" value="S_TKc"/>
    <property type="match status" value="1"/>
</dbReference>
<dbReference type="FunFam" id="1.10.510.10:FF:000453">
    <property type="entry name" value="LRR receptor-like serine/threonine-protein kinase HSL2"/>
    <property type="match status" value="1"/>
</dbReference>
<keyword evidence="15" id="KW-0675">Receptor</keyword>
<dbReference type="Pfam" id="PF00560">
    <property type="entry name" value="LRR_1"/>
    <property type="match status" value="7"/>
</dbReference>
<evidence type="ECO:0000256" key="2">
    <source>
        <dbReference type="ARBA" id="ARBA00008684"/>
    </source>
</evidence>
<evidence type="ECO:0000256" key="4">
    <source>
        <dbReference type="ARBA" id="ARBA00022527"/>
    </source>
</evidence>
<dbReference type="Pfam" id="PF08263">
    <property type="entry name" value="LRRNT_2"/>
    <property type="match status" value="1"/>
</dbReference>
<evidence type="ECO:0000256" key="9">
    <source>
        <dbReference type="ARBA" id="ARBA00022737"/>
    </source>
</evidence>
<keyword evidence="16" id="KW-0325">Glycoprotein</keyword>
<evidence type="ECO:0000256" key="3">
    <source>
        <dbReference type="ARBA" id="ARBA00012513"/>
    </source>
</evidence>
<dbReference type="FunFam" id="3.30.200.20:FF:000328">
    <property type="entry name" value="Leucine-rich repeat protein kinase family protein"/>
    <property type="match status" value="1"/>
</dbReference>
<evidence type="ECO:0000256" key="14">
    <source>
        <dbReference type="ARBA" id="ARBA00023136"/>
    </source>
</evidence>
<evidence type="ECO:0000259" key="20">
    <source>
        <dbReference type="PROSITE" id="PS50011"/>
    </source>
</evidence>
<dbReference type="InterPro" id="IPR008271">
    <property type="entry name" value="Ser/Thr_kinase_AS"/>
</dbReference>
<feature type="signal peptide" evidence="19">
    <location>
        <begin position="1"/>
        <end position="34"/>
    </location>
</feature>
<dbReference type="Gene3D" id="1.10.510.10">
    <property type="entry name" value="Transferase(Phosphotransferase) domain 1"/>
    <property type="match status" value="1"/>
</dbReference>
<dbReference type="OrthoDB" id="2020077at2759"/>
<reference evidence="21" key="1">
    <citation type="submission" date="2021-08" db="EMBL/GenBank/DDBJ databases">
        <title>WGS assembly of Ceratopteris richardii.</title>
        <authorList>
            <person name="Marchant D.B."/>
            <person name="Chen G."/>
            <person name="Jenkins J."/>
            <person name="Shu S."/>
            <person name="Leebens-Mack J."/>
            <person name="Grimwood J."/>
            <person name="Schmutz J."/>
            <person name="Soltis P."/>
            <person name="Soltis D."/>
            <person name="Chen Z.-H."/>
        </authorList>
    </citation>
    <scope>NUCLEOTIDE SEQUENCE</scope>
    <source>
        <strain evidence="21">Whitten #5841</strain>
        <tissue evidence="21">Leaf</tissue>
    </source>
</reference>
<dbReference type="Pfam" id="PF00069">
    <property type="entry name" value="Pkinase"/>
    <property type="match status" value="1"/>
</dbReference>
<dbReference type="InterPro" id="IPR000719">
    <property type="entry name" value="Prot_kinase_dom"/>
</dbReference>
<evidence type="ECO:0000256" key="6">
    <source>
        <dbReference type="ARBA" id="ARBA00022679"/>
    </source>
</evidence>
<evidence type="ECO:0000256" key="17">
    <source>
        <dbReference type="PROSITE-ProRule" id="PRU10141"/>
    </source>
</evidence>
<proteinExistence type="inferred from homology"/>